<dbReference type="GO" id="GO:0005737">
    <property type="term" value="C:cytoplasm"/>
    <property type="evidence" value="ECO:0007669"/>
    <property type="project" value="InterPro"/>
</dbReference>
<dbReference type="AlphaFoldDB" id="A0A9W3H8P6"/>
<evidence type="ECO:0000259" key="5">
    <source>
        <dbReference type="PROSITE" id="PS50105"/>
    </source>
</evidence>
<evidence type="ECO:0000256" key="2">
    <source>
        <dbReference type="ARBA" id="ARBA00022553"/>
    </source>
</evidence>
<feature type="region of interest" description="Disordered" evidence="3">
    <location>
        <begin position="405"/>
        <end position="431"/>
    </location>
</feature>
<dbReference type="Gene3D" id="2.30.42.10">
    <property type="match status" value="1"/>
</dbReference>
<dbReference type="CDD" id="cd06748">
    <property type="entry name" value="PDZ_CNK1_2_3-like"/>
    <property type="match status" value="1"/>
</dbReference>
<feature type="region of interest" description="Disordered" evidence="3">
    <location>
        <begin position="785"/>
        <end position="826"/>
    </location>
</feature>
<dbReference type="PROSITE" id="PS50003">
    <property type="entry name" value="PH_DOMAIN"/>
    <property type="match status" value="1"/>
</dbReference>
<dbReference type="PROSITE" id="PS50106">
    <property type="entry name" value="PDZ"/>
    <property type="match status" value="1"/>
</dbReference>
<feature type="domain" description="CRIC" evidence="7">
    <location>
        <begin position="84"/>
        <end position="178"/>
    </location>
</feature>
<dbReference type="Pfam" id="PF00536">
    <property type="entry name" value="SAM_1"/>
    <property type="match status" value="1"/>
</dbReference>
<feature type="domain" description="PDZ" evidence="6">
    <location>
        <begin position="215"/>
        <end position="270"/>
    </location>
</feature>
<feature type="compositionally biased region" description="Basic and acidic residues" evidence="3">
    <location>
        <begin position="815"/>
        <end position="826"/>
    </location>
</feature>
<dbReference type="Pfam" id="PF06663">
    <property type="entry name" value="CNK2_3_dom"/>
    <property type="match status" value="1"/>
</dbReference>
<dbReference type="InterPro" id="IPR010599">
    <property type="entry name" value="CNK2/3_dom"/>
</dbReference>
<evidence type="ECO:0000259" key="6">
    <source>
        <dbReference type="PROSITE" id="PS50106"/>
    </source>
</evidence>
<sequence length="955" mass="108426">MALIMEPVSKWSPSQVVDWMKGLDDCLQQYIKNFEREKISGDQLLRITHQELEDLGVSRIGHQELILEAVDLLCALNYGLETENLKTLSHKLNASAKNLQNFITGRRRSGHYDGRTSRKLPNDFLTSVVDLIGAAKSLLAWLDRSPFAAVTDYSVTRNNVIQLCLELTTIVQQDCTVYETENKILHVCKTLSGVCDHIISLSSDPLVSQSAHLEVIQLANIKPSEGLGMYIKSTYDGLHVITGTTENSPADRCKKIHAGDEVIQVNHQTVPLIPRSPTSSVATPSSTISTPTKRDSSALQDLYIPPPPAEPYIPRDEKGNLPCEDLRGHMVGKPVHKGSESPNSFLDQEYRKRFNIVEEDAVLYCYEYEKGRSSSQGRRESTPTYENSLLRYMSNEKIAQEEYMFQRNSKKDTGKKSKKKGDKSSSPTHYSLLPSLQMDALRQDIMGTPVPETTLYHTFQQSSLQHKSKKKNKGPIAGKSKRRISCKDLGRGDCEGWLWKKKDAKSYFSQKWKKYWFVLKDASLYWYINEEDEKAEGFISLPEFKIDRASECRKKYAFKACHPKIKSFYFAAEHLDDMNRWLNRINMLTAGYAERERIKQEQDYWSESDKEEADTPSTPKQDSPPPPYDTYPRPPSMSCASPYVEAKHSRLSSTETSQSQSSHEEFRQEVTGSSVVSPIRKTASQRRSWQDLIETPLTSSGLHYLQTLPLEDSVFSDSVAISPEHRRQSTLPTQKCHLQDHYGPYPLAESERMQVLNGNGGKPRSFTLPRDSGFNHCCLNAPVSACDPQDDVQPTEVEEEEEEEEEEGEAAGENIGDKSESREEKLGDSLQDLYRALEQASLSPLGEHRISTKMEYKLSFIKRCNDPVMNEKLHRLRILKSTLKAREGEVAIIDKVLDNPDLTSKEFQQWKQMYLDLFLDICQNTTSNDPLSISSEVDVITSSLTHTHSYIETHV</sequence>
<dbReference type="SUPFAM" id="SSF50729">
    <property type="entry name" value="PH domain-like"/>
    <property type="match status" value="1"/>
</dbReference>
<evidence type="ECO:0000313" key="8">
    <source>
        <dbReference type="RefSeq" id="XP_045362823.1"/>
    </source>
</evidence>
<protein>
    <submittedName>
        <fullName evidence="8">Connector enhancer of kinase suppressor of ras 2 isoform X4</fullName>
    </submittedName>
</protein>
<keyword evidence="8" id="KW-0808">Transferase</keyword>
<feature type="region of interest" description="Disordered" evidence="3">
    <location>
        <begin position="273"/>
        <end position="300"/>
    </location>
</feature>
<feature type="compositionally biased region" description="Low complexity" evidence="3">
    <location>
        <begin position="275"/>
        <end position="291"/>
    </location>
</feature>
<dbReference type="Pfam" id="PF10534">
    <property type="entry name" value="CRIC_ras_sig"/>
    <property type="match status" value="1"/>
</dbReference>
<dbReference type="FunFam" id="1.10.150.50:FF:000019">
    <property type="entry name" value="Connector enhancer of kinase suppressor of Ras 2"/>
    <property type="match status" value="1"/>
</dbReference>
<accession>A0A9W3H8P6</accession>
<evidence type="ECO:0000259" key="4">
    <source>
        <dbReference type="PROSITE" id="PS50003"/>
    </source>
</evidence>
<dbReference type="InterPro" id="IPR036034">
    <property type="entry name" value="PDZ_sf"/>
</dbReference>
<dbReference type="InterPro" id="IPR013761">
    <property type="entry name" value="SAM/pointed_sf"/>
</dbReference>
<dbReference type="SUPFAM" id="SSF50156">
    <property type="entry name" value="PDZ domain-like"/>
    <property type="match status" value="1"/>
</dbReference>
<dbReference type="Gene3D" id="2.30.29.30">
    <property type="entry name" value="Pleckstrin-homology domain (PH domain)/Phosphotyrosine-binding domain (PTB)"/>
    <property type="match status" value="1"/>
</dbReference>
<organism evidence="8">
    <name type="scientific">Camelus bactrianus</name>
    <name type="common">Bactrian camel</name>
    <dbReference type="NCBI Taxonomy" id="9837"/>
    <lineage>
        <taxon>Eukaryota</taxon>
        <taxon>Metazoa</taxon>
        <taxon>Chordata</taxon>
        <taxon>Craniata</taxon>
        <taxon>Vertebrata</taxon>
        <taxon>Euteleostomi</taxon>
        <taxon>Mammalia</taxon>
        <taxon>Eutheria</taxon>
        <taxon>Laurasiatheria</taxon>
        <taxon>Artiodactyla</taxon>
        <taxon>Tylopoda</taxon>
        <taxon>Camelidae</taxon>
        <taxon>Camelus</taxon>
    </lineage>
</organism>
<dbReference type="GO" id="GO:0016301">
    <property type="term" value="F:kinase activity"/>
    <property type="evidence" value="ECO:0007669"/>
    <property type="project" value="UniProtKB-KW"/>
</dbReference>
<dbReference type="CDD" id="cd01260">
    <property type="entry name" value="PH_CNK_mammalian-like"/>
    <property type="match status" value="1"/>
</dbReference>
<feature type="region of interest" description="Disordered" evidence="3">
    <location>
        <begin position="603"/>
        <end position="684"/>
    </location>
</feature>
<dbReference type="CTD" id="22866"/>
<dbReference type="InterPro" id="IPR001660">
    <property type="entry name" value="SAM"/>
</dbReference>
<dbReference type="RefSeq" id="XP_045362823.1">
    <property type="nucleotide sequence ID" value="XM_045506867.1"/>
</dbReference>
<dbReference type="FunFam" id="2.30.42.10:FF:000060">
    <property type="entry name" value="Connector enhancer of kinase suppressor of Ras 2"/>
    <property type="match status" value="1"/>
</dbReference>
<dbReference type="PROSITE" id="PS50105">
    <property type="entry name" value="SAM_DOMAIN"/>
    <property type="match status" value="1"/>
</dbReference>
<proteinExistence type="inferred from homology"/>
<dbReference type="GO" id="GO:0016020">
    <property type="term" value="C:membrane"/>
    <property type="evidence" value="ECO:0007669"/>
    <property type="project" value="InterPro"/>
</dbReference>
<feature type="compositionally biased region" description="Pro residues" evidence="3">
    <location>
        <begin position="622"/>
        <end position="635"/>
    </location>
</feature>
<dbReference type="InterPro" id="IPR001478">
    <property type="entry name" value="PDZ"/>
</dbReference>
<dbReference type="GO" id="GO:0009966">
    <property type="term" value="P:regulation of signal transduction"/>
    <property type="evidence" value="ECO:0007669"/>
    <property type="project" value="InterPro"/>
</dbReference>
<feature type="domain" description="SAM" evidence="5">
    <location>
        <begin position="11"/>
        <end position="76"/>
    </location>
</feature>
<feature type="compositionally biased region" description="Acidic residues" evidence="3">
    <location>
        <begin position="796"/>
        <end position="810"/>
    </location>
</feature>
<feature type="compositionally biased region" description="Low complexity" evidence="3">
    <location>
        <begin position="651"/>
        <end position="661"/>
    </location>
</feature>
<reference evidence="8" key="1">
    <citation type="submission" date="2025-08" db="UniProtKB">
        <authorList>
            <consortium name="RefSeq"/>
        </authorList>
    </citation>
    <scope>IDENTIFICATION</scope>
    <source>
        <tissue evidence="8">Blood</tissue>
    </source>
</reference>
<dbReference type="InterPro" id="IPR049628">
    <property type="entry name" value="CNK1-3_SAM"/>
</dbReference>
<feature type="compositionally biased region" description="Acidic residues" evidence="3">
    <location>
        <begin position="604"/>
        <end position="614"/>
    </location>
</feature>
<dbReference type="InterPro" id="IPR051566">
    <property type="entry name" value="CNKSR"/>
</dbReference>
<dbReference type="SMART" id="SM00233">
    <property type="entry name" value="PH"/>
    <property type="match status" value="1"/>
</dbReference>
<feature type="region of interest" description="Disordered" evidence="3">
    <location>
        <begin position="460"/>
        <end position="480"/>
    </location>
</feature>
<dbReference type="InterPro" id="IPR011993">
    <property type="entry name" value="PH-like_dom_sf"/>
</dbReference>
<feature type="compositionally biased region" description="Basic residues" evidence="3">
    <location>
        <begin position="466"/>
        <end position="480"/>
    </location>
</feature>
<dbReference type="Pfam" id="PF00169">
    <property type="entry name" value="PH"/>
    <property type="match status" value="1"/>
</dbReference>
<dbReference type="Gene3D" id="1.10.150.50">
    <property type="entry name" value="Transcription Factor, Ets-1"/>
    <property type="match status" value="1"/>
</dbReference>
<dbReference type="SUPFAM" id="SSF47769">
    <property type="entry name" value="SAM/Pointed domain"/>
    <property type="match status" value="1"/>
</dbReference>
<dbReference type="InterPro" id="IPR017874">
    <property type="entry name" value="CRIC_domain"/>
</dbReference>
<comment type="similarity">
    <text evidence="1">Belongs to the CNKSR family.</text>
</comment>
<dbReference type="PANTHER" id="PTHR12844:SF21">
    <property type="entry name" value="CONNECTOR ENHANCER OF KINASE SUPPRESSOR OF RAS 2"/>
    <property type="match status" value="1"/>
</dbReference>
<dbReference type="InterPro" id="IPR001849">
    <property type="entry name" value="PH_domain"/>
</dbReference>
<feature type="domain" description="PH" evidence="4">
    <location>
        <begin position="491"/>
        <end position="590"/>
    </location>
</feature>
<gene>
    <name evidence="8" type="primary">CNKSR2</name>
</gene>
<dbReference type="FunFam" id="2.30.29.30:FF:000092">
    <property type="entry name" value="Connector enhancer of kinase suppressor of Ras 2"/>
    <property type="match status" value="1"/>
</dbReference>
<dbReference type="SMART" id="SM00454">
    <property type="entry name" value="SAM"/>
    <property type="match status" value="1"/>
</dbReference>
<dbReference type="PROSITE" id="PS51290">
    <property type="entry name" value="CRIC"/>
    <property type="match status" value="1"/>
</dbReference>
<keyword evidence="8" id="KW-0418">Kinase</keyword>
<evidence type="ECO:0000256" key="3">
    <source>
        <dbReference type="SAM" id="MobiDB-lite"/>
    </source>
</evidence>
<name>A0A9W3H8P6_CAMBA</name>
<dbReference type="PANTHER" id="PTHR12844">
    <property type="entry name" value="CONNECTOR ENCHANCER OF KINASE SUPPRESSOR OF RAS"/>
    <property type="match status" value="1"/>
</dbReference>
<dbReference type="RefSeq" id="XP_074216160.1">
    <property type="nucleotide sequence ID" value="XM_074360059.1"/>
</dbReference>
<evidence type="ECO:0000256" key="1">
    <source>
        <dbReference type="ARBA" id="ARBA00009498"/>
    </source>
</evidence>
<dbReference type="GeneID" id="105081163"/>
<dbReference type="CDD" id="cd09511">
    <property type="entry name" value="SAM_CNK1_2_3-suppressor"/>
    <property type="match status" value="1"/>
</dbReference>
<evidence type="ECO:0000259" key="7">
    <source>
        <dbReference type="PROSITE" id="PS51290"/>
    </source>
</evidence>
<keyword evidence="2" id="KW-0597">Phosphoprotein</keyword>